<evidence type="ECO:0000256" key="6">
    <source>
        <dbReference type="ARBA" id="ARBA00022801"/>
    </source>
</evidence>
<evidence type="ECO:0000256" key="5">
    <source>
        <dbReference type="ARBA" id="ARBA00022759"/>
    </source>
</evidence>
<feature type="compositionally biased region" description="Basic and acidic residues" evidence="10">
    <location>
        <begin position="657"/>
        <end position="668"/>
    </location>
</feature>
<dbReference type="PANTHER" id="PTHR30001:SF1">
    <property type="entry name" value="RIBONUCLEASE E_G-LIKE PROTEIN, CHLOROPLASTIC"/>
    <property type="match status" value="1"/>
</dbReference>
<dbReference type="InterPro" id="IPR004659">
    <property type="entry name" value="RNase_E/G"/>
</dbReference>
<dbReference type="PROSITE" id="PS51166">
    <property type="entry name" value="CBM20"/>
    <property type="match status" value="1"/>
</dbReference>
<organism evidence="12 13">
    <name type="scientific">Ostreococcus lucimarinus (strain CCE9901)</name>
    <dbReference type="NCBI Taxonomy" id="436017"/>
    <lineage>
        <taxon>Eukaryota</taxon>
        <taxon>Viridiplantae</taxon>
        <taxon>Chlorophyta</taxon>
        <taxon>Mamiellophyceae</taxon>
        <taxon>Mamiellales</taxon>
        <taxon>Bathycoccaceae</taxon>
        <taxon>Ostreococcus</taxon>
    </lineage>
</organism>
<evidence type="ECO:0000256" key="1">
    <source>
        <dbReference type="ARBA" id="ARBA00001946"/>
    </source>
</evidence>
<dbReference type="CDD" id="cd05467">
    <property type="entry name" value="CBM20"/>
    <property type="match status" value="1"/>
</dbReference>
<keyword evidence="3" id="KW-0540">Nuclease</keyword>
<dbReference type="AlphaFoldDB" id="A4S070"/>
<dbReference type="GO" id="GO:0006364">
    <property type="term" value="P:rRNA processing"/>
    <property type="evidence" value="ECO:0007669"/>
    <property type="project" value="TreeGrafter"/>
</dbReference>
<evidence type="ECO:0000256" key="9">
    <source>
        <dbReference type="ARBA" id="ARBA00023436"/>
    </source>
</evidence>
<dbReference type="GO" id="GO:0016787">
    <property type="term" value="F:hydrolase activity"/>
    <property type="evidence" value="ECO:0007669"/>
    <property type="project" value="UniProtKB-KW"/>
</dbReference>
<dbReference type="Gene3D" id="2.60.40.10">
    <property type="entry name" value="Immunoglobulins"/>
    <property type="match status" value="1"/>
</dbReference>
<dbReference type="GeneID" id="5002766"/>
<keyword evidence="5" id="KW-0255">Endonuclease</keyword>
<evidence type="ECO:0000256" key="7">
    <source>
        <dbReference type="ARBA" id="ARBA00022842"/>
    </source>
</evidence>
<dbReference type="GO" id="GO:0004540">
    <property type="term" value="F:RNA nuclease activity"/>
    <property type="evidence" value="ECO:0007669"/>
    <property type="project" value="InterPro"/>
</dbReference>
<evidence type="ECO:0000256" key="10">
    <source>
        <dbReference type="SAM" id="MobiDB-lite"/>
    </source>
</evidence>
<feature type="domain" description="CBM20" evidence="11">
    <location>
        <begin position="22"/>
        <end position="138"/>
    </location>
</feature>
<dbReference type="SUPFAM" id="SSF49452">
    <property type="entry name" value="Starch-binding domain-like"/>
    <property type="match status" value="1"/>
</dbReference>
<dbReference type="InterPro" id="IPR013784">
    <property type="entry name" value="Carb-bd-like_fold"/>
</dbReference>
<evidence type="ECO:0000313" key="12">
    <source>
        <dbReference type="EMBL" id="ABO97216.1"/>
    </source>
</evidence>
<dbReference type="OMA" id="IGTKGPR"/>
<dbReference type="HOGENOM" id="CLU_410143_0_0_1"/>
<dbReference type="GO" id="GO:0005737">
    <property type="term" value="C:cytoplasm"/>
    <property type="evidence" value="ECO:0007669"/>
    <property type="project" value="TreeGrafter"/>
</dbReference>
<dbReference type="InterPro" id="IPR019307">
    <property type="entry name" value="RNA-bd_AU-1/RNase_E/G"/>
</dbReference>
<keyword evidence="8" id="KW-0694">RNA-binding</keyword>
<comment type="similarity">
    <text evidence="2">Belongs to the RNase E/G family.</text>
</comment>
<proteinExistence type="inferred from homology"/>
<gene>
    <name evidence="12" type="ORF">OSTLU_93021</name>
</gene>
<dbReference type="Proteomes" id="UP000001568">
    <property type="component" value="Chromosome 7"/>
</dbReference>
<protein>
    <recommendedName>
        <fullName evidence="11">CBM20 domain-containing protein</fullName>
    </recommendedName>
</protein>
<dbReference type="OrthoDB" id="568288at2759"/>
<keyword evidence="7" id="KW-0460">Magnesium</keyword>
<evidence type="ECO:0000256" key="2">
    <source>
        <dbReference type="ARBA" id="ARBA00005522"/>
    </source>
</evidence>
<name>A4S070_OSTLU</name>
<keyword evidence="13" id="KW-1185">Reference proteome</keyword>
<comment type="cofactor">
    <cofactor evidence="1">
        <name>Mg(2+)</name>
        <dbReference type="ChEBI" id="CHEBI:18420"/>
    </cofactor>
</comment>
<dbReference type="PANTHER" id="PTHR30001">
    <property type="entry name" value="RIBONUCLEASE"/>
    <property type="match status" value="1"/>
</dbReference>
<accession>A4S070</accession>
<sequence length="684" mass="75559">MTSTSGSGPGLARGDGGAFALIGTPGRCVTTFRVRKRTRFGQRVVLVGSTAELGTWRVLGGSIRCAPEGNDWWSATVCLEVPTSRVVGEECVVCEYNFAVIDDVAESTGPTYVWRSGTSALMLPSYAFMVEVVDVWTEEKREFTSLTDTFRMNEPALKQVLQYYTGGASKSLRARDDRNVKTEIWFPSDDCAVLTEDGEAVEILENVRDEEEGDQAMRVGDVYLGTVVSKVPNMKSLLVGVATKNGKFTKTVLLRDGLSQPAAWWKGQESDKVVIEASEVSLPDEDEDVEMKLISSMMHSDMNDQLARAGKQAFGMYNIGDAVILEIIRDSREHKGAIATAEPSLTGRFTVFKGTANGVSAHASKKLSVVTRDSLAQWGENTLKQTWRYGLEKIKDKNEAPLFTGFHGGGAHLIMRSASASAPPDVVTREVSELTRRWKSMCISAAKSVTKSRKRQQPLVPRLLWRDNTNFKGMVLRELASTNIHSIVMPNDSKPEELEEITKSVSTLRADTEEMQTVVRVGSQVKMQNLIRRARTFSERVTIPDTQSAQLVIQSTEALTAIDVNTGSSRMSVAEINVMAARTAAAEIRRRNISGIIVIDFVNAGNPKTRDQIYRQIEAEFADAATRDRGKISFMPISAFGLMQITRSHIPYGPKVEAKDVRREDARSSTKSSATKWLDKRKTR</sequence>
<evidence type="ECO:0000256" key="4">
    <source>
        <dbReference type="ARBA" id="ARBA00022723"/>
    </source>
</evidence>
<dbReference type="RefSeq" id="XP_001418923.1">
    <property type="nucleotide sequence ID" value="XM_001418886.1"/>
</dbReference>
<keyword evidence="6" id="KW-0378">Hydrolase</keyword>
<dbReference type="KEGG" id="olu:OSTLU_93021"/>
<keyword evidence="4" id="KW-0479">Metal-binding</keyword>
<dbReference type="GO" id="GO:0046872">
    <property type="term" value="F:metal ion binding"/>
    <property type="evidence" value="ECO:0007669"/>
    <property type="project" value="UniProtKB-KW"/>
</dbReference>
<dbReference type="InterPro" id="IPR002044">
    <property type="entry name" value="CBM20"/>
</dbReference>
<dbReference type="EMBL" id="CP000587">
    <property type="protein sequence ID" value="ABO97216.1"/>
    <property type="molecule type" value="Genomic_DNA"/>
</dbReference>
<dbReference type="Pfam" id="PF00686">
    <property type="entry name" value="CBM_20"/>
    <property type="match status" value="1"/>
</dbReference>
<dbReference type="GO" id="GO:0004519">
    <property type="term" value="F:endonuclease activity"/>
    <property type="evidence" value="ECO:0007669"/>
    <property type="project" value="UniProtKB-KW"/>
</dbReference>
<dbReference type="GO" id="GO:0003723">
    <property type="term" value="F:RNA binding"/>
    <property type="evidence" value="ECO:0007669"/>
    <property type="project" value="UniProtKB-KW"/>
</dbReference>
<dbReference type="Pfam" id="PF10150">
    <property type="entry name" value="RNase_E_G"/>
    <property type="match status" value="1"/>
</dbReference>
<reference evidence="12 13" key="1">
    <citation type="journal article" date="2007" name="Proc. Natl. Acad. Sci. U.S.A.">
        <title>The tiny eukaryote Ostreococcus provides genomic insights into the paradox of plankton speciation.</title>
        <authorList>
            <person name="Palenik B."/>
            <person name="Grimwood J."/>
            <person name="Aerts A."/>
            <person name="Rouze P."/>
            <person name="Salamov A."/>
            <person name="Putnam N."/>
            <person name="Dupont C."/>
            <person name="Jorgensen R."/>
            <person name="Derelle E."/>
            <person name="Rombauts S."/>
            <person name="Zhou K."/>
            <person name="Otillar R."/>
            <person name="Merchant S.S."/>
            <person name="Podell S."/>
            <person name="Gaasterland T."/>
            <person name="Napoli C."/>
            <person name="Gendler K."/>
            <person name="Manuell A."/>
            <person name="Tai V."/>
            <person name="Vallon O."/>
            <person name="Piganeau G."/>
            <person name="Jancek S."/>
            <person name="Heijde M."/>
            <person name="Jabbari K."/>
            <person name="Bowler C."/>
            <person name="Lohr M."/>
            <person name="Robbens S."/>
            <person name="Werner G."/>
            <person name="Dubchak I."/>
            <person name="Pazour G.J."/>
            <person name="Ren Q."/>
            <person name="Paulsen I."/>
            <person name="Delwiche C."/>
            <person name="Schmutz J."/>
            <person name="Rokhsar D."/>
            <person name="Van de Peer Y."/>
            <person name="Moreau H."/>
            <person name="Grigoriev I.V."/>
        </authorList>
    </citation>
    <scope>NUCLEOTIDE SEQUENCE [LARGE SCALE GENOMIC DNA]</scope>
    <source>
        <strain evidence="12 13">CCE9901</strain>
    </source>
</reference>
<dbReference type="Gramene" id="ABO97216">
    <property type="protein sequence ID" value="ABO97216"/>
    <property type="gene ID" value="OSTLU_93021"/>
</dbReference>
<dbReference type="InterPro" id="IPR013783">
    <property type="entry name" value="Ig-like_fold"/>
</dbReference>
<evidence type="ECO:0000259" key="11">
    <source>
        <dbReference type="PROSITE" id="PS51166"/>
    </source>
</evidence>
<evidence type="ECO:0000256" key="8">
    <source>
        <dbReference type="ARBA" id="ARBA00022884"/>
    </source>
</evidence>
<evidence type="ECO:0000313" key="13">
    <source>
        <dbReference type="Proteomes" id="UP000001568"/>
    </source>
</evidence>
<feature type="region of interest" description="Disordered" evidence="10">
    <location>
        <begin position="657"/>
        <end position="684"/>
    </location>
</feature>
<comment type="function">
    <text evidence="9">Involved in intercistronic processing of primary transcripts from chloroplast operons. The endonucleolytic activity of the enzyme depends on the number of phosphates at the 5' end, is inhibited by structured RNA, and preferentially cleaves A/U-rich sequences.</text>
</comment>
<dbReference type="GO" id="GO:2001070">
    <property type="term" value="F:starch binding"/>
    <property type="evidence" value="ECO:0007669"/>
    <property type="project" value="InterPro"/>
</dbReference>
<evidence type="ECO:0000256" key="3">
    <source>
        <dbReference type="ARBA" id="ARBA00022722"/>
    </source>
</evidence>